<evidence type="ECO:0000313" key="8">
    <source>
        <dbReference type="Proteomes" id="UP000034231"/>
    </source>
</evidence>
<feature type="transmembrane region" description="Helical" evidence="6">
    <location>
        <begin position="242"/>
        <end position="262"/>
    </location>
</feature>
<feature type="transmembrane region" description="Helical" evidence="6">
    <location>
        <begin position="43"/>
        <end position="66"/>
    </location>
</feature>
<protein>
    <recommendedName>
        <fullName evidence="9">Lysylphosphatidylglycerol synthetase/UPF0104</fullName>
    </recommendedName>
</protein>
<dbReference type="AlphaFoldDB" id="A0A0G0I3Z6"/>
<dbReference type="PANTHER" id="PTHR40277">
    <property type="entry name" value="BLL5419 PROTEIN"/>
    <property type="match status" value="1"/>
</dbReference>
<reference evidence="7 8" key="1">
    <citation type="journal article" date="2015" name="Nature">
        <title>rRNA introns, odd ribosomes, and small enigmatic genomes across a large radiation of phyla.</title>
        <authorList>
            <person name="Brown C.T."/>
            <person name="Hug L.A."/>
            <person name="Thomas B.C."/>
            <person name="Sharon I."/>
            <person name="Castelle C.J."/>
            <person name="Singh A."/>
            <person name="Wilkins M.J."/>
            <person name="Williams K.H."/>
            <person name="Banfield J.F."/>
        </authorList>
    </citation>
    <scope>NUCLEOTIDE SEQUENCE [LARGE SCALE GENOMIC DNA]</scope>
</reference>
<evidence type="ECO:0000313" key="7">
    <source>
        <dbReference type="EMBL" id="KKQ50063.1"/>
    </source>
</evidence>
<sequence length="307" mass="34604">MNKLKNIFASKLFQLSFSALLIFVAFRKVDVGKLFNEVQQAPLWVVVALLAYMAVSMMIGGLRWSVLVLEKVKFRDVLAFTRATYAGAFYSLFFPSMVGGDLLKWTALMKKYPEISKLKLAGTALIDRVIGFSAFAVIALIALTVGKLLKYQFPDVLWWIFLGINFALVLFYVLVFSLDFEKILSKYKFLKKLLNLVDLLKNSNKKRILICFLISIVAEPVWLLMTWFTSLTFKANIRLLEVFIFMPIISLILVLPISWAGFGARENLFLVFFGQLGIPAEKLLLVSAFGGILGILNALLGGLILLF</sequence>
<organism evidence="7 8">
    <name type="scientific">Candidatus Shapirobacteria bacterium GW2011_GWE1_38_10</name>
    <dbReference type="NCBI Taxonomy" id="1618488"/>
    <lineage>
        <taxon>Bacteria</taxon>
        <taxon>Candidatus Shapironibacteriota</taxon>
    </lineage>
</organism>
<feature type="transmembrane region" description="Helical" evidence="6">
    <location>
        <begin position="208"/>
        <end position="230"/>
    </location>
</feature>
<gene>
    <name evidence="7" type="ORF">US68_C0009G0018</name>
</gene>
<evidence type="ECO:0000256" key="5">
    <source>
        <dbReference type="ARBA" id="ARBA00023136"/>
    </source>
</evidence>
<keyword evidence="2" id="KW-1003">Cell membrane</keyword>
<keyword evidence="4 6" id="KW-1133">Transmembrane helix</keyword>
<evidence type="ECO:0000256" key="3">
    <source>
        <dbReference type="ARBA" id="ARBA00022692"/>
    </source>
</evidence>
<feature type="transmembrane region" description="Helical" evidence="6">
    <location>
        <begin position="283"/>
        <end position="306"/>
    </location>
</feature>
<dbReference type="Proteomes" id="UP000034231">
    <property type="component" value="Unassembled WGS sequence"/>
</dbReference>
<comment type="subcellular location">
    <subcellularLocation>
        <location evidence="1">Cell membrane</location>
        <topology evidence="1">Multi-pass membrane protein</topology>
    </subcellularLocation>
</comment>
<proteinExistence type="predicted"/>
<evidence type="ECO:0000256" key="2">
    <source>
        <dbReference type="ARBA" id="ARBA00022475"/>
    </source>
</evidence>
<keyword evidence="5 6" id="KW-0472">Membrane</keyword>
<name>A0A0G0I3Z6_9BACT</name>
<evidence type="ECO:0008006" key="9">
    <source>
        <dbReference type="Google" id="ProtNLM"/>
    </source>
</evidence>
<evidence type="ECO:0000256" key="1">
    <source>
        <dbReference type="ARBA" id="ARBA00004651"/>
    </source>
</evidence>
<keyword evidence="3 6" id="KW-0812">Transmembrane</keyword>
<comment type="caution">
    <text evidence="7">The sequence shown here is derived from an EMBL/GenBank/DDBJ whole genome shotgun (WGS) entry which is preliminary data.</text>
</comment>
<dbReference type="InterPro" id="IPR022791">
    <property type="entry name" value="L-PG_synthase/AglD"/>
</dbReference>
<feature type="transmembrane region" description="Helical" evidence="6">
    <location>
        <begin position="157"/>
        <end position="178"/>
    </location>
</feature>
<dbReference type="NCBIfam" id="TIGR00374">
    <property type="entry name" value="flippase-like domain"/>
    <property type="match status" value="1"/>
</dbReference>
<dbReference type="GO" id="GO:0005886">
    <property type="term" value="C:plasma membrane"/>
    <property type="evidence" value="ECO:0007669"/>
    <property type="project" value="UniProtKB-SubCell"/>
</dbReference>
<dbReference type="PANTHER" id="PTHR40277:SF1">
    <property type="entry name" value="BLL5419 PROTEIN"/>
    <property type="match status" value="1"/>
</dbReference>
<dbReference type="EMBL" id="LBTX01000009">
    <property type="protein sequence ID" value="KKQ50063.1"/>
    <property type="molecule type" value="Genomic_DNA"/>
</dbReference>
<evidence type="ECO:0000256" key="6">
    <source>
        <dbReference type="SAM" id="Phobius"/>
    </source>
</evidence>
<feature type="transmembrane region" description="Helical" evidence="6">
    <location>
        <begin position="125"/>
        <end position="145"/>
    </location>
</feature>
<dbReference type="Pfam" id="PF03706">
    <property type="entry name" value="LPG_synthase_TM"/>
    <property type="match status" value="1"/>
</dbReference>
<evidence type="ECO:0000256" key="4">
    <source>
        <dbReference type="ARBA" id="ARBA00022989"/>
    </source>
</evidence>
<accession>A0A0G0I3Z6</accession>